<keyword evidence="3" id="KW-1185">Reference proteome</keyword>
<reference evidence="3" key="1">
    <citation type="submission" date="2011-02" db="EMBL/GenBank/DDBJ databases">
        <title>The complete genome of Planctomyces brasiliensis DSM 5305.</title>
        <authorList>
            <person name="Lucas S."/>
            <person name="Copeland A."/>
            <person name="Lapidus A."/>
            <person name="Bruce D."/>
            <person name="Goodwin L."/>
            <person name="Pitluck S."/>
            <person name="Kyrpides N."/>
            <person name="Mavromatis K."/>
            <person name="Pagani I."/>
            <person name="Ivanova N."/>
            <person name="Ovchinnikova G."/>
            <person name="Lu M."/>
            <person name="Detter J.C."/>
            <person name="Han C."/>
            <person name="Land M."/>
            <person name="Hauser L."/>
            <person name="Markowitz V."/>
            <person name="Cheng J.-F."/>
            <person name="Hugenholtz P."/>
            <person name="Woyke T."/>
            <person name="Wu D."/>
            <person name="Tindall B."/>
            <person name="Pomrenke H.G."/>
            <person name="Brambilla E."/>
            <person name="Klenk H.-P."/>
            <person name="Eisen J.A."/>
        </authorList>
    </citation>
    <scope>NUCLEOTIDE SEQUENCE [LARGE SCALE GENOMIC DNA]</scope>
    <source>
        <strain evidence="3">ATCC 49424 / DSM 5305 / JCM 21570 / IAM 15109 / NBRC 103401 / IFAM 1448</strain>
    </source>
</reference>
<feature type="signal peptide" evidence="1">
    <location>
        <begin position="1"/>
        <end position="31"/>
    </location>
</feature>
<dbReference type="KEGG" id="pbs:Plabr_4592"/>
<dbReference type="EMBL" id="CP002546">
    <property type="protein sequence ID" value="ADY62163.1"/>
    <property type="molecule type" value="Genomic_DNA"/>
</dbReference>
<gene>
    <name evidence="2" type="ordered locus">Plabr_4592</name>
</gene>
<dbReference type="Proteomes" id="UP000006860">
    <property type="component" value="Chromosome"/>
</dbReference>
<keyword evidence="1" id="KW-0732">Signal</keyword>
<protein>
    <recommendedName>
        <fullName evidence="4">Signal peptide-domain containing protein</fullName>
    </recommendedName>
</protein>
<evidence type="ECO:0000313" key="3">
    <source>
        <dbReference type="Proteomes" id="UP000006860"/>
    </source>
</evidence>
<organism evidence="2 3">
    <name type="scientific">Rubinisphaera brasiliensis (strain ATCC 49424 / DSM 5305 / JCM 21570 / IAM 15109 / NBRC 103401 / IFAM 1448)</name>
    <name type="common">Planctomyces brasiliensis</name>
    <dbReference type="NCBI Taxonomy" id="756272"/>
    <lineage>
        <taxon>Bacteria</taxon>
        <taxon>Pseudomonadati</taxon>
        <taxon>Planctomycetota</taxon>
        <taxon>Planctomycetia</taxon>
        <taxon>Planctomycetales</taxon>
        <taxon>Planctomycetaceae</taxon>
        <taxon>Rubinisphaera</taxon>
    </lineage>
</organism>
<evidence type="ECO:0000313" key="2">
    <source>
        <dbReference type="EMBL" id="ADY62163.1"/>
    </source>
</evidence>
<accession>F0SNC0</accession>
<dbReference type="AlphaFoldDB" id="F0SNC0"/>
<dbReference type="Gene3D" id="2.60.120.430">
    <property type="entry name" value="Galactose-binding lectin"/>
    <property type="match status" value="1"/>
</dbReference>
<evidence type="ECO:0000256" key="1">
    <source>
        <dbReference type="SAM" id="SignalP"/>
    </source>
</evidence>
<evidence type="ECO:0008006" key="4">
    <source>
        <dbReference type="Google" id="ProtNLM"/>
    </source>
</evidence>
<proteinExistence type="predicted"/>
<name>F0SNC0_RUBBR</name>
<feature type="chain" id="PRO_5003257169" description="Signal peptide-domain containing protein" evidence="1">
    <location>
        <begin position="32"/>
        <end position="412"/>
    </location>
</feature>
<sequence>MRMRRSLILACVGMLLLPALLPLSPASPVLAQRRAPAAASSGLGEYKSANFILRTDLTAEESKELLDRLETMLGLISRYWGKRNAGVIEMYVVEDLSKWADGLLPPDGRQSIAQGGGLTKTVKRSLGRAWQAKSVVYAVADRGTPQHEAVHAYCSQAFGSTGPVWYSEGMAEVGQYWRDADGKEVTANPNVIRYLKSNERKPLKELVDVNQFTGDSWQNYAWRWSLCHLLGFNDNYSARFKPLGLALMAEQPGVSFWSVYGSMAQEIDFEHKLFIENMDVGYRVDLCAWDWKTKFQGLRGSRRATSRIEADHGWQASRLEVEAGATYAFEASGEWTIEEDGDELTADGNEDGAGRLMGVLFNDYELSEPFELGANGQFTAEQDGQLFVRCRDDWTNLADNKGVVTLKLTRAE</sequence>
<dbReference type="HOGENOM" id="CLU_046123_0_0_0"/>